<feature type="domain" description="MaoC-like" evidence="1">
    <location>
        <begin position="179"/>
        <end position="253"/>
    </location>
</feature>
<dbReference type="EMBL" id="QNSA01000001">
    <property type="protein sequence ID" value="RBP76959.1"/>
    <property type="molecule type" value="Genomic_DNA"/>
</dbReference>
<dbReference type="GO" id="GO:0004312">
    <property type="term" value="F:fatty acid synthase activity"/>
    <property type="evidence" value="ECO:0007669"/>
    <property type="project" value="InterPro"/>
</dbReference>
<evidence type="ECO:0000313" key="5">
    <source>
        <dbReference type="Proteomes" id="UP000253065"/>
    </source>
</evidence>
<dbReference type="PRINTS" id="PR01483">
    <property type="entry name" value="FASYNTHASE"/>
</dbReference>
<dbReference type="PANTHER" id="PTHR43841:SF1">
    <property type="entry name" value="3-HYDROXYACYL-THIOESTER DEHYDRATASE X"/>
    <property type="match status" value="1"/>
</dbReference>
<name>A0A368VC47_MARNT</name>
<sequence length="291" mass="32328">MSAPLVYHHTPPALLPLYGKALLPKSGKNDPEAVQIPRLEASLLGVTTDIPALRDYMKVCSFQPGTRLPVTWPHILAFPLQLKLLTEPAFPLPLLGLVHLRNSITQHRPLASGENLDLKVILDNQKRTDRGLEFDLVTEARASGRLIWEEVSTNLFRITNGPGKTSTKPKPELETYPFSEAIKAPENLGRQYAKVSGDRNPIHMHALSARAFGFPRAIAHGMWSKARALALLENQKGWKDGPVRASCQFKKPLLLPGNAMLNWQTGEDGWDFQLLNAKGDAPHLTGRIDWL</sequence>
<dbReference type="Proteomes" id="UP000253065">
    <property type="component" value="Unassembled WGS sequence"/>
</dbReference>
<evidence type="ECO:0000313" key="3">
    <source>
        <dbReference type="EMBL" id="RCW37805.1"/>
    </source>
</evidence>
<proteinExistence type="predicted"/>
<accession>A0A368VC47</accession>
<dbReference type="Gene3D" id="3.10.129.10">
    <property type="entry name" value="Hotdog Thioesterase"/>
    <property type="match status" value="1"/>
</dbReference>
<dbReference type="GO" id="GO:0005835">
    <property type="term" value="C:fatty acid synthase complex"/>
    <property type="evidence" value="ECO:0007669"/>
    <property type="project" value="InterPro"/>
</dbReference>
<gene>
    <name evidence="3" type="ORF">DET51_101141</name>
    <name evidence="2" type="ORF">DET64_101142</name>
</gene>
<comment type="caution">
    <text evidence="3">The sequence shown here is derived from an EMBL/GenBank/DDBJ whole genome shotgun (WGS) entry which is preliminary data.</text>
</comment>
<dbReference type="GO" id="GO:0006633">
    <property type="term" value="P:fatty acid biosynthetic process"/>
    <property type="evidence" value="ECO:0007669"/>
    <property type="project" value="InterPro"/>
</dbReference>
<dbReference type="Proteomes" id="UP000252795">
    <property type="component" value="Unassembled WGS sequence"/>
</dbReference>
<dbReference type="RefSeq" id="WP_113878884.1">
    <property type="nucleotide sequence ID" value="NZ_JAHVHZ010000005.1"/>
</dbReference>
<reference evidence="3 4" key="1">
    <citation type="submission" date="2018-07" db="EMBL/GenBank/DDBJ databases">
        <title>Freshwater and sediment microbial communities from various areas in North America, analyzing microbe dynamics in response to fracking.</title>
        <authorList>
            <person name="Lamendella R."/>
        </authorList>
    </citation>
    <scope>NUCLEOTIDE SEQUENCE [LARGE SCALE GENOMIC DNA]</scope>
    <source>
        <strain evidence="3 4">114E</strain>
        <strain evidence="2 5">114E_o</strain>
    </source>
</reference>
<dbReference type="InterPro" id="IPR002539">
    <property type="entry name" value="MaoC-like_dom"/>
</dbReference>
<dbReference type="InterPro" id="IPR003965">
    <property type="entry name" value="Fatty_acid_synthase"/>
</dbReference>
<evidence type="ECO:0000313" key="2">
    <source>
        <dbReference type="EMBL" id="RBP76959.1"/>
    </source>
</evidence>
<keyword evidence="5" id="KW-1185">Reference proteome</keyword>
<dbReference type="InterPro" id="IPR029069">
    <property type="entry name" value="HotDog_dom_sf"/>
</dbReference>
<organism evidence="3 4">
    <name type="scientific">Marinobacter nauticus</name>
    <name type="common">Marinobacter hydrocarbonoclasticus</name>
    <name type="synonym">Marinobacter aquaeolei</name>
    <dbReference type="NCBI Taxonomy" id="2743"/>
    <lineage>
        <taxon>Bacteria</taxon>
        <taxon>Pseudomonadati</taxon>
        <taxon>Pseudomonadota</taxon>
        <taxon>Gammaproteobacteria</taxon>
        <taxon>Pseudomonadales</taxon>
        <taxon>Marinobacteraceae</taxon>
        <taxon>Marinobacter</taxon>
    </lineage>
</organism>
<dbReference type="PANTHER" id="PTHR43841">
    <property type="entry name" value="3-HYDROXYACYL-THIOESTER DEHYDRATASE HTDX-RELATED"/>
    <property type="match status" value="1"/>
</dbReference>
<protein>
    <submittedName>
        <fullName evidence="3">MaoC dehydratase-like protein</fullName>
    </submittedName>
</protein>
<dbReference type="SUPFAM" id="SSF54637">
    <property type="entry name" value="Thioesterase/thiol ester dehydrase-isomerase"/>
    <property type="match status" value="2"/>
</dbReference>
<dbReference type="Pfam" id="PF01575">
    <property type="entry name" value="MaoC_dehydratas"/>
    <property type="match status" value="1"/>
</dbReference>
<evidence type="ECO:0000313" key="4">
    <source>
        <dbReference type="Proteomes" id="UP000252795"/>
    </source>
</evidence>
<evidence type="ECO:0000259" key="1">
    <source>
        <dbReference type="Pfam" id="PF01575"/>
    </source>
</evidence>
<dbReference type="EMBL" id="QPJB01000001">
    <property type="protein sequence ID" value="RCW37805.1"/>
    <property type="molecule type" value="Genomic_DNA"/>
</dbReference>
<dbReference type="AlphaFoldDB" id="A0A368VC47"/>